<comment type="caution">
    <text evidence="1">The sequence shown here is derived from an EMBL/GenBank/DDBJ whole genome shotgun (WGS) entry which is preliminary data.</text>
</comment>
<evidence type="ECO:0000313" key="1">
    <source>
        <dbReference type="EMBL" id="PWA58006.1"/>
    </source>
</evidence>
<dbReference type="STRING" id="35608.A0A2U1M9W5"/>
<dbReference type="EMBL" id="PKPP01006014">
    <property type="protein sequence ID" value="PWA58006.1"/>
    <property type="molecule type" value="Genomic_DNA"/>
</dbReference>
<keyword evidence="2" id="KW-1185">Reference proteome</keyword>
<dbReference type="AlphaFoldDB" id="A0A2U1M9W5"/>
<reference evidence="1 2" key="1">
    <citation type="journal article" date="2018" name="Mol. Plant">
        <title>The genome of Artemisia annua provides insight into the evolution of Asteraceae family and artemisinin biosynthesis.</title>
        <authorList>
            <person name="Shen Q."/>
            <person name="Zhang L."/>
            <person name="Liao Z."/>
            <person name="Wang S."/>
            <person name="Yan T."/>
            <person name="Shi P."/>
            <person name="Liu M."/>
            <person name="Fu X."/>
            <person name="Pan Q."/>
            <person name="Wang Y."/>
            <person name="Lv Z."/>
            <person name="Lu X."/>
            <person name="Zhang F."/>
            <person name="Jiang W."/>
            <person name="Ma Y."/>
            <person name="Chen M."/>
            <person name="Hao X."/>
            <person name="Li L."/>
            <person name="Tang Y."/>
            <person name="Lv G."/>
            <person name="Zhou Y."/>
            <person name="Sun X."/>
            <person name="Brodelius P.E."/>
            <person name="Rose J.K.C."/>
            <person name="Tang K."/>
        </authorList>
    </citation>
    <scope>NUCLEOTIDE SEQUENCE [LARGE SCALE GENOMIC DNA]</scope>
    <source>
        <strain evidence="2">cv. Huhao1</strain>
        <tissue evidence="1">Leaf</tissue>
    </source>
</reference>
<protein>
    <submittedName>
        <fullName evidence="1">Geranyllinalool synthase</fullName>
    </submittedName>
</protein>
<sequence>MEETLHSNLDHLPRSFSIVFPATIELAELSGLELKLSDHMNSTASYISHTRQQTLGMEEMVDKWQ</sequence>
<organism evidence="1 2">
    <name type="scientific">Artemisia annua</name>
    <name type="common">Sweet wormwood</name>
    <dbReference type="NCBI Taxonomy" id="35608"/>
    <lineage>
        <taxon>Eukaryota</taxon>
        <taxon>Viridiplantae</taxon>
        <taxon>Streptophyta</taxon>
        <taxon>Embryophyta</taxon>
        <taxon>Tracheophyta</taxon>
        <taxon>Spermatophyta</taxon>
        <taxon>Magnoliopsida</taxon>
        <taxon>eudicotyledons</taxon>
        <taxon>Gunneridae</taxon>
        <taxon>Pentapetalae</taxon>
        <taxon>asterids</taxon>
        <taxon>campanulids</taxon>
        <taxon>Asterales</taxon>
        <taxon>Asteraceae</taxon>
        <taxon>Asteroideae</taxon>
        <taxon>Anthemideae</taxon>
        <taxon>Artemisiinae</taxon>
        <taxon>Artemisia</taxon>
    </lineage>
</organism>
<dbReference type="Proteomes" id="UP000245207">
    <property type="component" value="Unassembled WGS sequence"/>
</dbReference>
<evidence type="ECO:0000313" key="2">
    <source>
        <dbReference type="Proteomes" id="UP000245207"/>
    </source>
</evidence>
<proteinExistence type="predicted"/>
<dbReference type="OrthoDB" id="2343925at2759"/>
<name>A0A2U1M9W5_ARTAN</name>
<gene>
    <name evidence="1" type="ORF">CTI12_AA401820</name>
</gene>
<accession>A0A2U1M9W5</accession>